<feature type="compositionally biased region" description="Low complexity" evidence="1">
    <location>
        <begin position="9"/>
        <end position="34"/>
    </location>
</feature>
<name>A0A6V7BQJ9_9XANT</name>
<evidence type="ECO:0000313" key="2">
    <source>
        <dbReference type="EMBL" id="CAD0304348.1"/>
    </source>
</evidence>
<dbReference type="AlphaFoldDB" id="A0A6V7BQJ9"/>
<dbReference type="EMBL" id="LR828253">
    <property type="protein sequence ID" value="CAD0304350.1"/>
    <property type="molecule type" value="Genomic_DNA"/>
</dbReference>
<sequence>MKLTSDIGASSSSRATSPAPTQPTQAEEAAAAPQTRPPTGPLAGLRSPGPMLRGSRAAFPRRATTDASHAESSHGASHRSESSQSSHSSELTDAAFYTPPLSPGSLVSDVSDAPAAPAVAATYAQRSASTAADLKGQIRARLDRLPFAAPSEEQEALQAAYLEWADARVDERITAFGPDAGYQVVGDMKTAGAKAAWPIAYECLNAFLITAMRNPFGIAASAAYERTRPRGSEAVSTAALFGAVSGLASYTCQTMLIPAMDRRARVANLPRFKAIDPKILLPDSPPVLLEITGQCKRFTRPGEGNAPTLAELKAQAYDLRAGIAHWQSTLDDKSLDTLLLKPTINAGFNAARRTSDDPDTLTPAGQLGLSALAIGGAGVVQKALLETGKAVARTGQMSVPDLLGGQQRLNLFSLALPDKARRPAQWSDAVRFPPTYLLETGEEALALARQAFKTTNAMTTAVRDVLGRHVLGNVLASFASLGAGRLIAAPLRGGNASGAVAGEAGNSTATVVQQAVQTLFNDTVWNALKAKNGANTTQATRLDQERAVTAANHQRTIARTLQALAEPIDEAIALFSAPTPAQIARALEEGERLAPAPGPQAGRLREALETLRAEIGTQSPSIATIDTVRDALHAGQKAMFSGVPRNDLTATLETGLTTLRDALHESEKLRQWESGRP</sequence>
<reference evidence="2" key="1">
    <citation type="submission" date="2020-07" db="EMBL/GenBank/DDBJ databases">
        <authorList>
            <person name="Pothier F. J."/>
        </authorList>
    </citation>
    <scope>NUCLEOTIDE SEQUENCE</scope>
    <source>
        <strain evidence="2">CFBP 8129</strain>
    </source>
</reference>
<dbReference type="NCBIfam" id="NF041345">
    <property type="entry name" value="XopF1"/>
    <property type="match status" value="1"/>
</dbReference>
<protein>
    <recommendedName>
        <fullName evidence="3">Type III effector protein XopF1</fullName>
    </recommendedName>
</protein>
<proteinExistence type="predicted"/>
<dbReference type="RefSeq" id="WP_006451047.1">
    <property type="nucleotide sequence ID" value="NZ_CP018728.1"/>
</dbReference>
<dbReference type="EMBL" id="LR828253">
    <property type="protein sequence ID" value="CAD0304348.1"/>
    <property type="molecule type" value="Genomic_DNA"/>
</dbReference>
<organism evidence="2">
    <name type="scientific">Xanthomonas hortorum pv. gardneri</name>
    <dbReference type="NCBI Taxonomy" id="2754056"/>
    <lineage>
        <taxon>Bacteria</taxon>
        <taxon>Pseudomonadati</taxon>
        <taxon>Pseudomonadota</taxon>
        <taxon>Gammaproteobacteria</taxon>
        <taxon>Lysobacterales</taxon>
        <taxon>Lysobacteraceae</taxon>
        <taxon>Xanthomonas</taxon>
    </lineage>
</organism>
<evidence type="ECO:0008006" key="3">
    <source>
        <dbReference type="Google" id="ProtNLM"/>
    </source>
</evidence>
<gene>
    <name evidence="2" type="ORF">CFBP8129_05470</name>
</gene>
<accession>A0A6V7BQJ9</accession>
<feature type="region of interest" description="Disordered" evidence="1">
    <location>
        <begin position="1"/>
        <end position="97"/>
    </location>
</feature>
<evidence type="ECO:0000256" key="1">
    <source>
        <dbReference type="SAM" id="MobiDB-lite"/>
    </source>
</evidence>
<dbReference type="NCBIfam" id="NF041344">
    <property type="entry name" value="XopF"/>
    <property type="match status" value="1"/>
</dbReference>